<dbReference type="InterPro" id="IPR023696">
    <property type="entry name" value="Ureohydrolase_dom_sf"/>
</dbReference>
<proteinExistence type="inferred from homology"/>
<comment type="similarity">
    <text evidence="1">Belongs to the histone deacetylase family.</text>
</comment>
<dbReference type="GO" id="GO:0004407">
    <property type="term" value="F:histone deacetylase activity"/>
    <property type="evidence" value="ECO:0007669"/>
    <property type="project" value="TreeGrafter"/>
</dbReference>
<dbReference type="PANTHER" id="PTHR10625:SF10">
    <property type="entry name" value="HISTONE DEACETYLASE HDAC1"/>
    <property type="match status" value="1"/>
</dbReference>
<dbReference type="InterPro" id="IPR037138">
    <property type="entry name" value="His_deacetylse_dom_sf"/>
</dbReference>
<dbReference type="InterPro" id="IPR023801">
    <property type="entry name" value="His_deacetylse_dom"/>
</dbReference>
<dbReference type="Proteomes" id="UP000191931">
    <property type="component" value="Unassembled WGS sequence"/>
</dbReference>
<dbReference type="Gene3D" id="3.40.800.20">
    <property type="entry name" value="Histone deacetylase domain"/>
    <property type="match status" value="1"/>
</dbReference>
<protein>
    <submittedName>
        <fullName evidence="3">AcuC</fullName>
    </submittedName>
</protein>
<dbReference type="SUPFAM" id="SSF52768">
    <property type="entry name" value="Arginase/deacetylase"/>
    <property type="match status" value="1"/>
</dbReference>
<dbReference type="AlphaFoldDB" id="A0A1W1H5B1"/>
<dbReference type="STRING" id="1246637.MTBBW1_1050011"/>
<name>A0A1W1H5B1_9BACT</name>
<evidence type="ECO:0000259" key="2">
    <source>
        <dbReference type="Pfam" id="PF00850"/>
    </source>
</evidence>
<dbReference type="CDD" id="cd09992">
    <property type="entry name" value="HDAC_classII"/>
    <property type="match status" value="1"/>
</dbReference>
<sequence length="316" mass="35700">MKKTGYLHDTRYMLHDAGPYHPEMSERLSAIYQGIKDGDLLKHLTLIPASKADIKWIQAVHHDSYIRRFEEICLSGHTTFDDPDNGICTETYETAFLAVGGILDTIDKIMVGDLDNAFCAVRPPGHHAETDKAMGFCYFNNVAIAARYLQQRWNIKKVAIIDFDVHHGNGTQHIFENDPTVFYYSIHQHPSFAYPGTGREFETGKDQGKGFTKNSLVLPGQGDNEYQMLIQADMIPAVKQFEPEFLLISTGFDAHVEDEMSDTRLSTGCFSWIMETIMKLADQHTQGKVVSVLEGGYFIPRLPELAKNHVKILLNI</sequence>
<dbReference type="OrthoDB" id="9808367at2"/>
<keyword evidence="4" id="KW-1185">Reference proteome</keyword>
<dbReference type="EMBL" id="FWEV01000008">
    <property type="protein sequence ID" value="SLM27637.1"/>
    <property type="molecule type" value="Genomic_DNA"/>
</dbReference>
<dbReference type="PRINTS" id="PR01270">
    <property type="entry name" value="HDASUPER"/>
</dbReference>
<evidence type="ECO:0000256" key="1">
    <source>
        <dbReference type="ARBA" id="ARBA00005947"/>
    </source>
</evidence>
<dbReference type="InterPro" id="IPR000286">
    <property type="entry name" value="HDACs"/>
</dbReference>
<dbReference type="GO" id="GO:0040029">
    <property type="term" value="P:epigenetic regulation of gene expression"/>
    <property type="evidence" value="ECO:0007669"/>
    <property type="project" value="TreeGrafter"/>
</dbReference>
<dbReference type="RefSeq" id="WP_080804195.1">
    <property type="nucleotide sequence ID" value="NZ_LT828545.1"/>
</dbReference>
<accession>A0A1W1H5B1</accession>
<evidence type="ECO:0000313" key="4">
    <source>
        <dbReference type="Proteomes" id="UP000191931"/>
    </source>
</evidence>
<evidence type="ECO:0000313" key="3">
    <source>
        <dbReference type="EMBL" id="SLM27637.1"/>
    </source>
</evidence>
<reference evidence="3 4" key="1">
    <citation type="submission" date="2017-03" db="EMBL/GenBank/DDBJ databases">
        <authorList>
            <person name="Afonso C.L."/>
            <person name="Miller P.J."/>
            <person name="Scott M.A."/>
            <person name="Spackman E."/>
            <person name="Goraichik I."/>
            <person name="Dimitrov K.M."/>
            <person name="Suarez D.L."/>
            <person name="Swayne D.E."/>
        </authorList>
    </citation>
    <scope>NUCLEOTIDE SEQUENCE [LARGE SCALE GENOMIC DNA]</scope>
    <source>
        <strain evidence="3">PRJEB14757</strain>
    </source>
</reference>
<dbReference type="Pfam" id="PF00850">
    <property type="entry name" value="Hist_deacetyl"/>
    <property type="match status" value="1"/>
</dbReference>
<dbReference type="PANTHER" id="PTHR10625">
    <property type="entry name" value="HISTONE DEACETYLASE HDAC1-RELATED"/>
    <property type="match status" value="1"/>
</dbReference>
<gene>
    <name evidence="3" type="primary">acuC</name>
    <name evidence="3" type="ORF">MTBBW1_1050011</name>
</gene>
<organism evidence="3 4">
    <name type="scientific">Desulfamplus magnetovallimortis</name>
    <dbReference type="NCBI Taxonomy" id="1246637"/>
    <lineage>
        <taxon>Bacteria</taxon>
        <taxon>Pseudomonadati</taxon>
        <taxon>Thermodesulfobacteriota</taxon>
        <taxon>Desulfobacteria</taxon>
        <taxon>Desulfobacterales</taxon>
        <taxon>Desulfobacteraceae</taxon>
        <taxon>Desulfamplus</taxon>
    </lineage>
</organism>
<feature type="domain" description="Histone deacetylase" evidence="2">
    <location>
        <begin position="21"/>
        <end position="312"/>
    </location>
</feature>